<organism evidence="2 3">
    <name type="scientific">Belnapia rosea</name>
    <dbReference type="NCBI Taxonomy" id="938405"/>
    <lineage>
        <taxon>Bacteria</taxon>
        <taxon>Pseudomonadati</taxon>
        <taxon>Pseudomonadota</taxon>
        <taxon>Alphaproteobacteria</taxon>
        <taxon>Acetobacterales</taxon>
        <taxon>Roseomonadaceae</taxon>
        <taxon>Belnapia</taxon>
    </lineage>
</organism>
<dbReference type="EMBL" id="FMZX01000003">
    <property type="protein sequence ID" value="SDC97814.1"/>
    <property type="molecule type" value="Genomic_DNA"/>
</dbReference>
<dbReference type="Proteomes" id="UP000198925">
    <property type="component" value="Unassembled WGS sequence"/>
</dbReference>
<reference evidence="2 3" key="1">
    <citation type="submission" date="2016-10" db="EMBL/GenBank/DDBJ databases">
        <authorList>
            <person name="de Groot N.N."/>
        </authorList>
    </citation>
    <scope>NUCLEOTIDE SEQUENCE [LARGE SCALE GENOMIC DNA]</scope>
    <source>
        <strain evidence="2 3">CPCC 100156</strain>
    </source>
</reference>
<keyword evidence="1" id="KW-0812">Transmembrane</keyword>
<evidence type="ECO:0000313" key="3">
    <source>
        <dbReference type="Proteomes" id="UP000198925"/>
    </source>
</evidence>
<accession>A0A1G6R0Q7</accession>
<gene>
    <name evidence="2" type="ORF">SAMN04487779_1003251</name>
</gene>
<sequence>MIPSRVFFLVLSVLVAVIGLFAAAAAHDYLQSFGLGLFAFGTLFALGCIKRHFDERDAAH</sequence>
<feature type="transmembrane region" description="Helical" evidence="1">
    <location>
        <begin position="32"/>
        <end position="49"/>
    </location>
</feature>
<dbReference type="AlphaFoldDB" id="A0A1G6R0Q7"/>
<protein>
    <submittedName>
        <fullName evidence="2">Uncharacterized protein</fullName>
    </submittedName>
</protein>
<keyword evidence="1" id="KW-1133">Transmembrane helix</keyword>
<keyword evidence="1" id="KW-0472">Membrane</keyword>
<proteinExistence type="predicted"/>
<keyword evidence="3" id="KW-1185">Reference proteome</keyword>
<evidence type="ECO:0000256" key="1">
    <source>
        <dbReference type="SAM" id="Phobius"/>
    </source>
</evidence>
<dbReference type="STRING" id="938405.SAMN02927895_04678"/>
<name>A0A1G6R0Q7_9PROT</name>
<dbReference type="RefSeq" id="WP_090569280.1">
    <property type="nucleotide sequence ID" value="NZ_FMXZ01000019.1"/>
</dbReference>
<evidence type="ECO:0000313" key="2">
    <source>
        <dbReference type="EMBL" id="SDC97814.1"/>
    </source>
</evidence>